<dbReference type="OrthoDB" id="9775950at2"/>
<gene>
    <name evidence="8" type="ORF">D7I46_06860</name>
</gene>
<evidence type="ECO:0000313" key="9">
    <source>
        <dbReference type="Proteomes" id="UP000269374"/>
    </source>
</evidence>
<feature type="transmembrane region" description="Helical" evidence="7">
    <location>
        <begin position="185"/>
        <end position="203"/>
    </location>
</feature>
<evidence type="ECO:0000256" key="2">
    <source>
        <dbReference type="ARBA" id="ARBA00022475"/>
    </source>
</evidence>
<dbReference type="RefSeq" id="WP_120772227.1">
    <property type="nucleotide sequence ID" value="NZ_CP032627.1"/>
</dbReference>
<dbReference type="InterPro" id="IPR002797">
    <property type="entry name" value="Polysacc_synth"/>
</dbReference>
<feature type="region of interest" description="Disordered" evidence="6">
    <location>
        <begin position="1"/>
        <end position="21"/>
    </location>
</feature>
<organism evidence="8 9">
    <name type="scientific">Lactococcus allomyrinae</name>
    <dbReference type="NCBI Taxonomy" id="2419773"/>
    <lineage>
        <taxon>Bacteria</taxon>
        <taxon>Bacillati</taxon>
        <taxon>Bacillota</taxon>
        <taxon>Bacilli</taxon>
        <taxon>Lactobacillales</taxon>
        <taxon>Streptococcaceae</taxon>
        <taxon>Lactococcus</taxon>
    </lineage>
</organism>
<keyword evidence="2" id="KW-1003">Cell membrane</keyword>
<feature type="transmembrane region" description="Helical" evidence="7">
    <location>
        <begin position="30"/>
        <end position="51"/>
    </location>
</feature>
<dbReference type="CDD" id="cd13124">
    <property type="entry name" value="MATE_SpoVB_like"/>
    <property type="match status" value="1"/>
</dbReference>
<feature type="transmembrane region" description="Helical" evidence="7">
    <location>
        <begin position="110"/>
        <end position="132"/>
    </location>
</feature>
<feature type="transmembrane region" description="Helical" evidence="7">
    <location>
        <begin position="215"/>
        <end position="233"/>
    </location>
</feature>
<reference evidence="8 9" key="1">
    <citation type="submission" date="2018-09" db="EMBL/GenBank/DDBJ databases">
        <title>Genome sequencing of strain 1JSPR-7.</title>
        <authorList>
            <person name="Heo J."/>
            <person name="Kim S.-J."/>
            <person name="Kwon S.-W."/>
        </authorList>
    </citation>
    <scope>NUCLEOTIDE SEQUENCE [LARGE SCALE GENOMIC DNA]</scope>
    <source>
        <strain evidence="8 9">1JSPR-7</strain>
    </source>
</reference>
<evidence type="ECO:0000256" key="6">
    <source>
        <dbReference type="SAM" id="MobiDB-lite"/>
    </source>
</evidence>
<evidence type="ECO:0000256" key="4">
    <source>
        <dbReference type="ARBA" id="ARBA00022989"/>
    </source>
</evidence>
<feature type="transmembrane region" description="Helical" evidence="7">
    <location>
        <begin position="71"/>
        <end position="89"/>
    </location>
</feature>
<feature type="transmembrane region" description="Helical" evidence="7">
    <location>
        <begin position="484"/>
        <end position="507"/>
    </location>
</feature>
<name>A0A387BHI0_9LACT</name>
<dbReference type="Pfam" id="PF01943">
    <property type="entry name" value="Polysacc_synt"/>
    <property type="match status" value="1"/>
</dbReference>
<keyword evidence="4 7" id="KW-1133">Transmembrane helix</keyword>
<sequence length="557" mass="61249">MENSGQTMDTDSKPIKTATKSKDQMLSGTAWRTGADMIGKVLGVVYIIPWYAWMGRFGNEANSLYSMGYNIYALFLLISTVGIPAAVAREVARYNTLDDPNMAYRLVRQMLGVMAILGIVAAGLMFFLSGPLSTLVGGKDSADLIPVMKSLALAVLIFPSMSVIRGYFQGLNQVKAYAMSQLLEQVVRIVWMLATTFAIMKLGSHDWQNAVTQSTTAAFVGMLGSYAVLLFYLQRSGNLTRLLHPGPAKSKINALEVLKTTMHTAIPFIVIGSAIQIFKIIDNSTFMNMMPWVTNYSHNELLALMSYFSANTDKLTMVLLGVALTLGSVSDPLITEHYVQGNRRELAVLVGYNFQLYVGFMLPAVVGMALLTKPIYTIFYQVPSSLQSSLFVFAILQSFLLGLYMLVYPPLTVMDHKRMAMKFFIITLIAKVVLQVPMILIFHSYGPLLATTLSFLLGVSLFIRKLHQITRFSIKNTIRGAQGAALLTAFMAVVVIAVEIVLGFIFGKVPGRAGSAVIAVIAGGAGFYTYLWFAAKLGLLEKWFGVRGTSLRRKLHL</sequence>
<evidence type="ECO:0000313" key="8">
    <source>
        <dbReference type="EMBL" id="AYG00839.1"/>
    </source>
</evidence>
<dbReference type="AlphaFoldDB" id="A0A387BHI0"/>
<evidence type="ECO:0000256" key="5">
    <source>
        <dbReference type="ARBA" id="ARBA00023136"/>
    </source>
</evidence>
<feature type="transmembrane region" description="Helical" evidence="7">
    <location>
        <begin position="513"/>
        <end position="533"/>
    </location>
</feature>
<evidence type="ECO:0000256" key="3">
    <source>
        <dbReference type="ARBA" id="ARBA00022692"/>
    </source>
</evidence>
<dbReference type="Proteomes" id="UP000269374">
    <property type="component" value="Chromosome"/>
</dbReference>
<feature type="transmembrane region" description="Helical" evidence="7">
    <location>
        <begin position="423"/>
        <end position="442"/>
    </location>
</feature>
<dbReference type="InterPro" id="IPR050833">
    <property type="entry name" value="Poly_Biosynth_Transport"/>
</dbReference>
<dbReference type="EMBL" id="CP032627">
    <property type="protein sequence ID" value="AYG00839.1"/>
    <property type="molecule type" value="Genomic_DNA"/>
</dbReference>
<dbReference type="PANTHER" id="PTHR30250">
    <property type="entry name" value="PST FAMILY PREDICTED COLANIC ACID TRANSPORTER"/>
    <property type="match status" value="1"/>
</dbReference>
<comment type="subcellular location">
    <subcellularLocation>
        <location evidence="1">Cell membrane</location>
        <topology evidence="1">Multi-pass membrane protein</topology>
    </subcellularLocation>
</comment>
<keyword evidence="5 7" id="KW-0472">Membrane</keyword>
<feature type="transmembrane region" description="Helical" evidence="7">
    <location>
        <begin position="390"/>
        <end position="411"/>
    </location>
</feature>
<keyword evidence="3 7" id="KW-0812">Transmembrane</keyword>
<keyword evidence="9" id="KW-1185">Reference proteome</keyword>
<protein>
    <submittedName>
        <fullName evidence="8">Polysaccharide biosynthesis protein</fullName>
    </submittedName>
</protein>
<dbReference type="KEGG" id="lact:D7I46_06860"/>
<dbReference type="GO" id="GO:0005886">
    <property type="term" value="C:plasma membrane"/>
    <property type="evidence" value="ECO:0007669"/>
    <property type="project" value="UniProtKB-SubCell"/>
</dbReference>
<feature type="transmembrane region" description="Helical" evidence="7">
    <location>
        <begin position="144"/>
        <end position="164"/>
    </location>
</feature>
<evidence type="ECO:0000256" key="1">
    <source>
        <dbReference type="ARBA" id="ARBA00004651"/>
    </source>
</evidence>
<dbReference type="PANTHER" id="PTHR30250:SF21">
    <property type="entry name" value="LIPID II FLIPPASE MURJ"/>
    <property type="match status" value="1"/>
</dbReference>
<dbReference type="InterPro" id="IPR024923">
    <property type="entry name" value="PG_synth_SpoVB"/>
</dbReference>
<evidence type="ECO:0000256" key="7">
    <source>
        <dbReference type="SAM" id="Phobius"/>
    </source>
</evidence>
<proteinExistence type="predicted"/>
<feature type="transmembrane region" description="Helical" evidence="7">
    <location>
        <begin position="448"/>
        <end position="463"/>
    </location>
</feature>
<feature type="transmembrane region" description="Helical" evidence="7">
    <location>
        <begin position="346"/>
        <end position="370"/>
    </location>
</feature>
<accession>A0A387BHI0</accession>